<proteinExistence type="predicted"/>
<accession>A0A380TQQ8</accession>
<dbReference type="AlphaFoldDB" id="A0A380TQQ8"/>
<reference evidence="1 2" key="1">
    <citation type="submission" date="2018-06" db="EMBL/GenBank/DDBJ databases">
        <authorList>
            <consortium name="Pathogen Informatics"/>
            <person name="Doyle S."/>
        </authorList>
    </citation>
    <scope>NUCLEOTIDE SEQUENCE [LARGE SCALE GENOMIC DNA]</scope>
    <source>
        <strain evidence="1 2">NCTC10801</strain>
    </source>
</reference>
<gene>
    <name evidence="1" type="ORF">NCTC10801_01088</name>
</gene>
<dbReference type="EMBL" id="UFRQ01000003">
    <property type="protein sequence ID" value="SUT89892.1"/>
    <property type="molecule type" value="Genomic_DNA"/>
</dbReference>
<keyword evidence="2" id="KW-1185">Reference proteome</keyword>
<evidence type="ECO:0000313" key="1">
    <source>
        <dbReference type="EMBL" id="SUT89892.1"/>
    </source>
</evidence>
<evidence type="ECO:0000313" key="2">
    <source>
        <dbReference type="Proteomes" id="UP000254649"/>
    </source>
</evidence>
<sequence length="107" mass="12272">MRTTKTFNPYKLNAANHLAYKFIGQVQKAIVECNALGLTVEEIEFYHIKPRIIVKDSPATARLEHCGRAIEYGVGSDENGRHRKLQIIVEGIKVMWETHSERNNVKH</sequence>
<organism evidence="1 2">
    <name type="scientific">[Actinobacillus] rossii</name>
    <dbReference type="NCBI Taxonomy" id="123820"/>
    <lineage>
        <taxon>Bacteria</taxon>
        <taxon>Pseudomonadati</taxon>
        <taxon>Pseudomonadota</taxon>
        <taxon>Gammaproteobacteria</taxon>
        <taxon>Pasteurellales</taxon>
        <taxon>Pasteurellaceae</taxon>
    </lineage>
</organism>
<protein>
    <submittedName>
        <fullName evidence="1">Uncharacterized protein</fullName>
    </submittedName>
</protein>
<dbReference type="Proteomes" id="UP000254649">
    <property type="component" value="Unassembled WGS sequence"/>
</dbReference>
<dbReference type="OrthoDB" id="5688878at2"/>
<name>A0A380TQQ8_9PAST</name>